<gene>
    <name evidence="1" type="ORF">LR394_38860</name>
</gene>
<dbReference type="EMBL" id="JAJOMB010000035">
    <property type="protein sequence ID" value="MCD5316874.1"/>
    <property type="molecule type" value="Genomic_DNA"/>
</dbReference>
<evidence type="ECO:0000313" key="1">
    <source>
        <dbReference type="EMBL" id="MCD5316874.1"/>
    </source>
</evidence>
<evidence type="ECO:0000313" key="2">
    <source>
        <dbReference type="Proteomes" id="UP001138997"/>
    </source>
</evidence>
<accession>A0A9X1NNA2</accession>
<protein>
    <submittedName>
        <fullName evidence="1">Uncharacterized protein</fullName>
    </submittedName>
</protein>
<dbReference type="Proteomes" id="UP001138997">
    <property type="component" value="Unassembled WGS sequence"/>
</dbReference>
<name>A0A9X1NNA2_9ACTN</name>
<proteinExistence type="predicted"/>
<keyword evidence="2" id="KW-1185">Reference proteome</keyword>
<comment type="caution">
    <text evidence="1">The sequence shown here is derived from an EMBL/GenBank/DDBJ whole genome shotgun (WGS) entry which is preliminary data.</text>
</comment>
<dbReference type="AlphaFoldDB" id="A0A9X1NNA2"/>
<sequence length="78" mass="7701">MLVAQNLSQTGESLLVQGDSAIQGPCRGVGVGEVVGRSQGFGVLVAQDALLVGEGLFVQGDGSFQVSGRGVGVGEVVG</sequence>
<reference evidence="1" key="1">
    <citation type="submission" date="2021-11" db="EMBL/GenBank/DDBJ databases">
        <title>Streptomyces corallinus and Kineosporia corallina sp. nov., two new coral-derived marine actinobacteria.</title>
        <authorList>
            <person name="Buangrab K."/>
            <person name="Sutthacheep M."/>
            <person name="Yeemin T."/>
            <person name="Harunari E."/>
            <person name="Igarashi Y."/>
            <person name="Sripreechasak P."/>
            <person name="Kanchanasin P."/>
            <person name="Tanasupawat S."/>
            <person name="Phongsopitanun W."/>
        </authorList>
    </citation>
    <scope>NUCLEOTIDE SEQUENCE</scope>
    <source>
        <strain evidence="1">JCM 31032</strain>
    </source>
</reference>
<organism evidence="1 2">
    <name type="scientific">Kineosporia babensis</name>
    <dbReference type="NCBI Taxonomy" id="499548"/>
    <lineage>
        <taxon>Bacteria</taxon>
        <taxon>Bacillati</taxon>
        <taxon>Actinomycetota</taxon>
        <taxon>Actinomycetes</taxon>
        <taxon>Kineosporiales</taxon>
        <taxon>Kineosporiaceae</taxon>
        <taxon>Kineosporia</taxon>
    </lineage>
</organism>